<evidence type="ECO:0000313" key="9">
    <source>
        <dbReference type="EMBL" id="SEH97885.1"/>
    </source>
</evidence>
<keyword evidence="4 5" id="KW-0963">Cytoplasm</keyword>
<evidence type="ECO:0000256" key="1">
    <source>
        <dbReference type="ARBA" id="ARBA00004496"/>
    </source>
</evidence>
<dbReference type="GO" id="GO:0006282">
    <property type="term" value="P:regulation of DNA repair"/>
    <property type="evidence" value="ECO:0007669"/>
    <property type="project" value="UniProtKB-UniRule"/>
</dbReference>
<feature type="domain" description="RecX first three-helical" evidence="8">
    <location>
        <begin position="9"/>
        <end position="46"/>
    </location>
</feature>
<dbReference type="Proteomes" id="UP000198988">
    <property type="component" value="Unassembled WGS sequence"/>
</dbReference>
<dbReference type="InterPro" id="IPR053926">
    <property type="entry name" value="RecX_HTH_1st"/>
</dbReference>
<reference evidence="10" key="1">
    <citation type="submission" date="2016-06" db="EMBL/GenBank/DDBJ databases">
        <authorList>
            <person name="Petersen J."/>
            <person name="Sayavedra L."/>
        </authorList>
    </citation>
    <scope>NUCLEOTIDE SEQUENCE [LARGE SCALE GENOMIC DNA]</scope>
    <source>
        <strain evidence="10">BazSymA</strain>
    </source>
</reference>
<dbReference type="EMBL" id="CDSC02000390">
    <property type="protein sequence ID" value="SEH97885.1"/>
    <property type="molecule type" value="Genomic_DNA"/>
</dbReference>
<comment type="subcellular location">
    <subcellularLocation>
        <location evidence="1 5">Cytoplasm</location>
    </subcellularLocation>
</comment>
<dbReference type="RefSeq" id="WP_090717457.1">
    <property type="nucleotide sequence ID" value="NZ_CAESAP020000010.1"/>
</dbReference>
<dbReference type="Pfam" id="PF02631">
    <property type="entry name" value="RecX_HTH2"/>
    <property type="match status" value="1"/>
</dbReference>
<dbReference type="InterPro" id="IPR053925">
    <property type="entry name" value="RecX_HTH_3rd"/>
</dbReference>
<evidence type="ECO:0000259" key="8">
    <source>
        <dbReference type="Pfam" id="PF21982"/>
    </source>
</evidence>
<dbReference type="OrthoDB" id="7066780at2"/>
<protein>
    <recommendedName>
        <fullName evidence="3 5">Regulatory protein RecX</fullName>
    </recommendedName>
</protein>
<evidence type="ECO:0000256" key="4">
    <source>
        <dbReference type="ARBA" id="ARBA00022490"/>
    </source>
</evidence>
<dbReference type="Gene3D" id="1.10.10.10">
    <property type="entry name" value="Winged helix-like DNA-binding domain superfamily/Winged helix DNA-binding domain"/>
    <property type="match status" value="3"/>
</dbReference>
<dbReference type="HAMAP" id="MF_01114">
    <property type="entry name" value="RecX"/>
    <property type="match status" value="1"/>
</dbReference>
<comment type="similarity">
    <text evidence="2 5">Belongs to the RecX family.</text>
</comment>
<evidence type="ECO:0000256" key="2">
    <source>
        <dbReference type="ARBA" id="ARBA00009695"/>
    </source>
</evidence>
<evidence type="ECO:0000259" key="7">
    <source>
        <dbReference type="Pfam" id="PF21981"/>
    </source>
</evidence>
<dbReference type="PANTHER" id="PTHR33602:SF1">
    <property type="entry name" value="REGULATORY PROTEIN RECX FAMILY PROTEIN"/>
    <property type="match status" value="1"/>
</dbReference>
<dbReference type="PANTHER" id="PTHR33602">
    <property type="entry name" value="REGULATORY PROTEIN RECX FAMILY PROTEIN"/>
    <property type="match status" value="1"/>
</dbReference>
<dbReference type="Pfam" id="PF21981">
    <property type="entry name" value="RecX_HTH3"/>
    <property type="match status" value="1"/>
</dbReference>
<evidence type="ECO:0000259" key="6">
    <source>
        <dbReference type="Pfam" id="PF02631"/>
    </source>
</evidence>
<proteinExistence type="inferred from homology"/>
<feature type="domain" description="RecX third three-helical" evidence="7">
    <location>
        <begin position="93"/>
        <end position="135"/>
    </location>
</feature>
<dbReference type="Pfam" id="PF21982">
    <property type="entry name" value="RecX_HTH1"/>
    <property type="match status" value="1"/>
</dbReference>
<name>A0A1H6MJY1_9GAMM</name>
<evidence type="ECO:0000256" key="3">
    <source>
        <dbReference type="ARBA" id="ARBA00018111"/>
    </source>
</evidence>
<dbReference type="InterPro" id="IPR003783">
    <property type="entry name" value="Regulatory_RecX"/>
</dbReference>
<dbReference type="AlphaFoldDB" id="A0A1H6MJY1"/>
<accession>A0A1H6MJY1</accession>
<organism evidence="9 10">
    <name type="scientific">Bathymodiolus azoricus thioautotrophic gill symbiont</name>
    <dbReference type="NCBI Taxonomy" id="235205"/>
    <lineage>
        <taxon>Bacteria</taxon>
        <taxon>Pseudomonadati</taxon>
        <taxon>Pseudomonadota</taxon>
        <taxon>Gammaproteobacteria</taxon>
        <taxon>sulfur-oxidizing symbionts</taxon>
    </lineage>
</organism>
<gene>
    <name evidence="5" type="primary">recX</name>
    <name evidence="9" type="ORF">BAZSYMA_ACONTIG00855_4</name>
</gene>
<evidence type="ECO:0000256" key="5">
    <source>
        <dbReference type="HAMAP-Rule" id="MF_01114"/>
    </source>
</evidence>
<dbReference type="GO" id="GO:0005737">
    <property type="term" value="C:cytoplasm"/>
    <property type="evidence" value="ECO:0007669"/>
    <property type="project" value="UniProtKB-SubCell"/>
</dbReference>
<evidence type="ECO:0000313" key="10">
    <source>
        <dbReference type="Proteomes" id="UP000198988"/>
    </source>
</evidence>
<dbReference type="InterPro" id="IPR036388">
    <property type="entry name" value="WH-like_DNA-bd_sf"/>
</dbReference>
<sequence length="142" mass="16480">MQALSKTVYNSALEMLARREHSYLELTNKLAQQYQADDIEQALDKLKSQNYQSDQRFANEFVQMRFNQGKGSIKIAMDLKQRGIDNFDLSAYDFFALAKEVRVSKYGEVSPSNYKEKSKQQRFLQSRGFGFDEINCSFELSS</sequence>
<comment type="function">
    <text evidence="5">Modulates RecA activity.</text>
</comment>
<feature type="domain" description="RecX second three-helical" evidence="6">
    <location>
        <begin position="53"/>
        <end position="86"/>
    </location>
</feature>
<dbReference type="InterPro" id="IPR053924">
    <property type="entry name" value="RecX_HTH_2nd"/>
</dbReference>